<evidence type="ECO:0000256" key="2">
    <source>
        <dbReference type="ARBA" id="ARBA00007815"/>
    </source>
</evidence>
<gene>
    <name evidence="7" type="ORF">CC1G_13904</name>
</gene>
<dbReference type="HOGENOM" id="CLU_051033_0_1_1"/>
<dbReference type="Gene3D" id="1.10.10.10">
    <property type="entry name" value="Winged helix-like DNA-binding domain superfamily/Winged helix DNA-binding domain"/>
    <property type="match status" value="1"/>
</dbReference>
<keyword evidence="3" id="KW-0235">DNA replication</keyword>
<organism evidence="7 8">
    <name type="scientific">Coprinopsis cinerea (strain Okayama-7 / 130 / ATCC MYA-4618 / FGSC 9003)</name>
    <name type="common">Inky cap fungus</name>
    <name type="synonym">Hormographiella aspergillata</name>
    <dbReference type="NCBI Taxonomy" id="240176"/>
    <lineage>
        <taxon>Eukaryota</taxon>
        <taxon>Fungi</taxon>
        <taxon>Dikarya</taxon>
        <taxon>Basidiomycota</taxon>
        <taxon>Agaricomycotina</taxon>
        <taxon>Agaricomycetes</taxon>
        <taxon>Agaricomycetidae</taxon>
        <taxon>Agaricales</taxon>
        <taxon>Agaricineae</taxon>
        <taxon>Psathyrellaceae</taxon>
        <taxon>Coprinopsis</taxon>
    </lineage>
</organism>
<dbReference type="eggNOG" id="KOG3108">
    <property type="taxonomic scope" value="Eukaryota"/>
</dbReference>
<dbReference type="InterPro" id="IPR036390">
    <property type="entry name" value="WH_DNA-bd_sf"/>
</dbReference>
<dbReference type="SUPFAM" id="SSF46785">
    <property type="entry name" value="Winged helix' DNA-binding domain"/>
    <property type="match status" value="1"/>
</dbReference>
<dbReference type="Gene3D" id="2.40.50.140">
    <property type="entry name" value="Nucleic acid-binding proteins"/>
    <property type="match status" value="1"/>
</dbReference>
<dbReference type="OrthoDB" id="25571at2759"/>
<name>D6RKX2_COPC7</name>
<dbReference type="InParanoid" id="D6RKX2"/>
<dbReference type="GO" id="GO:0000724">
    <property type="term" value="P:double-strand break repair via homologous recombination"/>
    <property type="evidence" value="ECO:0007669"/>
    <property type="project" value="TreeGrafter"/>
</dbReference>
<dbReference type="InterPro" id="IPR012340">
    <property type="entry name" value="NA-bd_OB-fold"/>
</dbReference>
<keyword evidence="4" id="KW-0238">DNA-binding</keyword>
<dbReference type="Proteomes" id="UP000001861">
    <property type="component" value="Unassembled WGS sequence"/>
</dbReference>
<evidence type="ECO:0000256" key="4">
    <source>
        <dbReference type="ARBA" id="ARBA00023125"/>
    </source>
</evidence>
<evidence type="ECO:0000256" key="1">
    <source>
        <dbReference type="ARBA" id="ARBA00004123"/>
    </source>
</evidence>
<comment type="similarity">
    <text evidence="2">Belongs to the replication factor A protein 2 family.</text>
</comment>
<dbReference type="GO" id="GO:0006289">
    <property type="term" value="P:nucleotide-excision repair"/>
    <property type="evidence" value="ECO:0007669"/>
    <property type="project" value="TreeGrafter"/>
</dbReference>
<dbReference type="InterPro" id="IPR014892">
    <property type="entry name" value="RPA_C"/>
</dbReference>
<dbReference type="PANTHER" id="PTHR13989:SF16">
    <property type="entry name" value="REPLICATION PROTEIN A2"/>
    <property type="match status" value="1"/>
</dbReference>
<comment type="caution">
    <text evidence="7">The sequence shown here is derived from an EMBL/GenBank/DDBJ whole genome shotgun (WGS) entry which is preliminary data.</text>
</comment>
<dbReference type="OMA" id="SFGNKRY"/>
<keyword evidence="8" id="KW-1185">Reference proteome</keyword>
<feature type="domain" description="Replication protein A C-terminal" evidence="6">
    <location>
        <begin position="173"/>
        <end position="258"/>
    </location>
</feature>
<dbReference type="GO" id="GO:0000781">
    <property type="term" value="C:chromosome, telomeric region"/>
    <property type="evidence" value="ECO:0007669"/>
    <property type="project" value="TreeGrafter"/>
</dbReference>
<dbReference type="InterPro" id="IPR040260">
    <property type="entry name" value="RFA2-like"/>
</dbReference>
<dbReference type="PANTHER" id="PTHR13989">
    <property type="entry name" value="REPLICATION PROTEIN A-RELATED"/>
    <property type="match status" value="1"/>
</dbReference>
<dbReference type="PIRSF" id="PIRSF036949">
    <property type="entry name" value="RPA32"/>
    <property type="match status" value="1"/>
</dbReference>
<dbReference type="CDD" id="cd04478">
    <property type="entry name" value="RPA2_DBD_D"/>
    <property type="match status" value="1"/>
</dbReference>
<dbReference type="GO" id="GO:0003697">
    <property type="term" value="F:single-stranded DNA binding"/>
    <property type="evidence" value="ECO:0007669"/>
    <property type="project" value="TreeGrafter"/>
</dbReference>
<dbReference type="EMBL" id="AACS02000002">
    <property type="protein sequence ID" value="EFI28370.1"/>
    <property type="molecule type" value="Genomic_DNA"/>
</dbReference>
<reference evidence="7 8" key="1">
    <citation type="journal article" date="2010" name="Proc. Natl. Acad. Sci. U.S.A.">
        <title>Insights into evolution of multicellular fungi from the assembled chromosomes of the mushroom Coprinopsis cinerea (Coprinus cinereus).</title>
        <authorList>
            <person name="Stajich J.E."/>
            <person name="Wilke S.K."/>
            <person name="Ahren D."/>
            <person name="Au C.H."/>
            <person name="Birren B.W."/>
            <person name="Borodovsky M."/>
            <person name="Burns C."/>
            <person name="Canback B."/>
            <person name="Casselton L.A."/>
            <person name="Cheng C.K."/>
            <person name="Deng J."/>
            <person name="Dietrich F.S."/>
            <person name="Fargo D.C."/>
            <person name="Farman M.L."/>
            <person name="Gathman A.C."/>
            <person name="Goldberg J."/>
            <person name="Guigo R."/>
            <person name="Hoegger P.J."/>
            <person name="Hooker J.B."/>
            <person name="Huggins A."/>
            <person name="James T.Y."/>
            <person name="Kamada T."/>
            <person name="Kilaru S."/>
            <person name="Kodira C."/>
            <person name="Kues U."/>
            <person name="Kupfer D."/>
            <person name="Kwan H.S."/>
            <person name="Lomsadze A."/>
            <person name="Li W."/>
            <person name="Lilly W.W."/>
            <person name="Ma L.J."/>
            <person name="Mackey A.J."/>
            <person name="Manning G."/>
            <person name="Martin F."/>
            <person name="Muraguchi H."/>
            <person name="Natvig D.O."/>
            <person name="Palmerini H."/>
            <person name="Ramesh M.A."/>
            <person name="Rehmeyer C.J."/>
            <person name="Roe B.A."/>
            <person name="Shenoy N."/>
            <person name="Stanke M."/>
            <person name="Ter-Hovhannisyan V."/>
            <person name="Tunlid A."/>
            <person name="Velagapudi R."/>
            <person name="Vision T.J."/>
            <person name="Zeng Q."/>
            <person name="Zolan M.E."/>
            <person name="Pukkila P.J."/>
        </authorList>
    </citation>
    <scope>NUCLEOTIDE SEQUENCE [LARGE SCALE GENOMIC DNA]</scope>
    <source>
        <strain evidence="8">Okayama-7 / 130 / ATCC MYA-4618 / FGSC 9003</strain>
    </source>
</reference>
<dbReference type="InterPro" id="IPR014646">
    <property type="entry name" value="Rfa2/RPA32"/>
</dbReference>
<evidence type="ECO:0000313" key="8">
    <source>
        <dbReference type="Proteomes" id="UP000001861"/>
    </source>
</evidence>
<dbReference type="GeneID" id="9379809"/>
<dbReference type="FunCoup" id="D6RKX2">
    <property type="interactions" value="484"/>
</dbReference>
<dbReference type="AlphaFoldDB" id="D6RKX2"/>
<dbReference type="GO" id="GO:0006260">
    <property type="term" value="P:DNA replication"/>
    <property type="evidence" value="ECO:0007669"/>
    <property type="project" value="UniProtKB-KW"/>
</dbReference>
<dbReference type="VEuPathDB" id="FungiDB:CC1G_13904"/>
<evidence type="ECO:0000256" key="5">
    <source>
        <dbReference type="ARBA" id="ARBA00023242"/>
    </source>
</evidence>
<dbReference type="InterPro" id="IPR036388">
    <property type="entry name" value="WH-like_DNA-bd_sf"/>
</dbReference>
<evidence type="ECO:0000313" key="7">
    <source>
        <dbReference type="EMBL" id="EFI28370.1"/>
    </source>
</evidence>
<keyword evidence="5" id="KW-0539">Nucleus</keyword>
<dbReference type="FunFam" id="1.10.10.10:FF:000168">
    <property type="entry name" value="Replication protein A 32 kDa subunit"/>
    <property type="match status" value="1"/>
</dbReference>
<evidence type="ECO:0000256" key="3">
    <source>
        <dbReference type="ARBA" id="ARBA00022705"/>
    </source>
</evidence>
<dbReference type="GO" id="GO:0035861">
    <property type="term" value="C:site of double-strand break"/>
    <property type="evidence" value="ECO:0007669"/>
    <property type="project" value="TreeGrafter"/>
</dbReference>
<dbReference type="GO" id="GO:0005662">
    <property type="term" value="C:DNA replication factor A complex"/>
    <property type="evidence" value="ECO:0007669"/>
    <property type="project" value="TreeGrafter"/>
</dbReference>
<evidence type="ECO:0000259" key="6">
    <source>
        <dbReference type="Pfam" id="PF08784"/>
    </source>
</evidence>
<dbReference type="SUPFAM" id="SSF50249">
    <property type="entry name" value="Nucleic acid-binding proteins"/>
    <property type="match status" value="1"/>
</dbReference>
<accession>D6RKX2</accession>
<comment type="subcellular location">
    <subcellularLocation>
        <location evidence="1">Nucleus</location>
    </subcellularLocation>
</comment>
<proteinExistence type="inferred from homology"/>
<sequence length="265" mass="28395">MSQGFYGGSGGGGYLPGSPFSATASPGGGQKSELSASLRPMTIAQLNKATQLHPEAEWRLDDIEVGQVTIVGQILSIQQQATNSVYAIVDGTGTIEARQWLNTDTDGSIQQGLKENIYVRVAGNLKAFNSRRYINTTHIRPITDPHELYFHILESMTVTLSFERGVPAAPGSAKGKDVVMADASVYNVGSTATSDQFSHLPVLQRQIVRFLQENSTSDEGVHVSAIARAVGSGNDAQKISDALDKLMDAGHVYTTLDESHFLLTA</sequence>
<dbReference type="KEGG" id="cci:CC1G_13904"/>
<protein>
    <recommendedName>
        <fullName evidence="6">Replication protein A C-terminal domain-containing protein</fullName>
    </recommendedName>
</protein>
<dbReference type="RefSeq" id="XP_002911864.1">
    <property type="nucleotide sequence ID" value="XM_002911818.1"/>
</dbReference>
<dbReference type="Pfam" id="PF08784">
    <property type="entry name" value="RPA_C"/>
    <property type="match status" value="1"/>
</dbReference>
<dbReference type="STRING" id="240176.D6RKX2"/>